<dbReference type="InterPro" id="IPR014048">
    <property type="entry name" value="MethylDNA_cys_MeTrfase_DNA-bd"/>
</dbReference>
<dbReference type="SUPFAM" id="SSF46767">
    <property type="entry name" value="Methylated DNA-protein cysteine methyltransferase, C-terminal domain"/>
    <property type="match status" value="1"/>
</dbReference>
<evidence type="ECO:0000313" key="4">
    <source>
        <dbReference type="Proteomes" id="UP001434337"/>
    </source>
</evidence>
<proteinExistence type="predicted"/>
<name>A0ABZ3C702_9ACTN</name>
<dbReference type="PANTHER" id="PTHR42942">
    <property type="entry name" value="6-O-METHYLGUANINE DNA METHYLTRANSFERASE"/>
    <property type="match status" value="1"/>
</dbReference>
<sequence length="128" mass="13252">MPPEHADAIARVLLAVSVIPAGRVATYGDIGRVAGVGPRQVGAVLRDHDEREQGASVPWWRVLSASGTSPVLDAARPFWDAEGITVDASGRGCRLRAYRADPHQLAADYAAALTAGAAGPDGRGVTLS</sequence>
<dbReference type="InterPro" id="IPR052520">
    <property type="entry name" value="ATL_DNA_repair"/>
</dbReference>
<dbReference type="PANTHER" id="PTHR42942:SF1">
    <property type="entry name" value="ALKYLTRANSFERASE-LIKE PROTEIN 1"/>
    <property type="match status" value="1"/>
</dbReference>
<keyword evidence="1" id="KW-0227">DNA damage</keyword>
<feature type="domain" description="Methylated-DNA-[protein]-cysteine S-methyltransferase DNA binding" evidence="2">
    <location>
        <begin position="10"/>
        <end position="68"/>
    </location>
</feature>
<dbReference type="Gene3D" id="1.10.10.10">
    <property type="entry name" value="Winged helix-like DNA-binding domain superfamily/Winged helix DNA-binding domain"/>
    <property type="match status" value="1"/>
</dbReference>
<dbReference type="Pfam" id="PF01035">
    <property type="entry name" value="DNA_binding_1"/>
    <property type="match status" value="1"/>
</dbReference>
<gene>
    <name evidence="3" type="ORF">PCC79_14010</name>
</gene>
<evidence type="ECO:0000313" key="3">
    <source>
        <dbReference type="EMBL" id="WZW97994.1"/>
    </source>
</evidence>
<dbReference type="Proteomes" id="UP001434337">
    <property type="component" value="Chromosome"/>
</dbReference>
<accession>A0ABZ3C702</accession>
<dbReference type="EMBL" id="CP115965">
    <property type="protein sequence ID" value="WZW97994.1"/>
    <property type="molecule type" value="Genomic_DNA"/>
</dbReference>
<dbReference type="InterPro" id="IPR036388">
    <property type="entry name" value="WH-like_DNA-bd_sf"/>
</dbReference>
<reference evidence="3 4" key="1">
    <citation type="journal article" date="2023" name="Environ Microbiome">
        <title>A coral-associated actinobacterium mitigates coral bleaching under heat stress.</title>
        <authorList>
            <person name="Li J."/>
            <person name="Zou Y."/>
            <person name="Li Q."/>
            <person name="Zhang J."/>
            <person name="Bourne D.G."/>
            <person name="Lyu Y."/>
            <person name="Liu C."/>
            <person name="Zhang S."/>
        </authorList>
    </citation>
    <scope>NUCLEOTIDE SEQUENCE [LARGE SCALE GENOMIC DNA]</scope>
    <source>
        <strain evidence="3 4">SCSIO 13291</strain>
    </source>
</reference>
<organism evidence="3 4">
    <name type="scientific">Propioniciclava soli</name>
    <dbReference type="NCBI Taxonomy" id="2775081"/>
    <lineage>
        <taxon>Bacteria</taxon>
        <taxon>Bacillati</taxon>
        <taxon>Actinomycetota</taxon>
        <taxon>Actinomycetes</taxon>
        <taxon>Propionibacteriales</taxon>
        <taxon>Propionibacteriaceae</taxon>
        <taxon>Propioniciclava</taxon>
    </lineage>
</organism>
<protein>
    <submittedName>
        <fullName evidence="3">MGMT family protein</fullName>
    </submittedName>
</protein>
<dbReference type="InterPro" id="IPR036217">
    <property type="entry name" value="MethylDNA_cys_MeTrfase_DNAb"/>
</dbReference>
<dbReference type="RefSeq" id="WP_232550116.1">
    <property type="nucleotide sequence ID" value="NZ_CP115965.1"/>
</dbReference>
<evidence type="ECO:0000259" key="2">
    <source>
        <dbReference type="Pfam" id="PF01035"/>
    </source>
</evidence>
<keyword evidence="4" id="KW-1185">Reference proteome</keyword>
<dbReference type="CDD" id="cd06445">
    <property type="entry name" value="ATase"/>
    <property type="match status" value="1"/>
</dbReference>
<evidence type="ECO:0000256" key="1">
    <source>
        <dbReference type="ARBA" id="ARBA00022763"/>
    </source>
</evidence>